<evidence type="ECO:0000256" key="2">
    <source>
        <dbReference type="SAM" id="Phobius"/>
    </source>
</evidence>
<proteinExistence type="predicted"/>
<comment type="caution">
    <text evidence="3">The sequence shown here is derived from an EMBL/GenBank/DDBJ whole genome shotgun (WGS) entry which is preliminary data.</text>
</comment>
<keyword evidence="5" id="KW-1185">Reference proteome</keyword>
<keyword evidence="2" id="KW-0812">Transmembrane</keyword>
<dbReference type="EMBL" id="CAJOBC010002126">
    <property type="protein sequence ID" value="CAF3716829.1"/>
    <property type="molecule type" value="Genomic_DNA"/>
</dbReference>
<keyword evidence="2" id="KW-1133">Transmembrane helix</keyword>
<protein>
    <submittedName>
        <fullName evidence="3">Uncharacterized protein</fullName>
    </submittedName>
</protein>
<gene>
    <name evidence="3" type="ORF">GPM918_LOCUS10668</name>
    <name evidence="4" type="ORF">SRO942_LOCUS10669</name>
</gene>
<dbReference type="Proteomes" id="UP000681722">
    <property type="component" value="Unassembled WGS sequence"/>
</dbReference>
<evidence type="ECO:0000313" key="4">
    <source>
        <dbReference type="EMBL" id="CAF3716829.1"/>
    </source>
</evidence>
<dbReference type="Proteomes" id="UP000663829">
    <property type="component" value="Unassembled WGS sequence"/>
</dbReference>
<name>A0A814CHG4_9BILA</name>
<dbReference type="OrthoDB" id="10039156at2759"/>
<keyword evidence="2" id="KW-0472">Membrane</keyword>
<accession>A0A814CHG4</accession>
<feature type="region of interest" description="Disordered" evidence="1">
    <location>
        <begin position="506"/>
        <end position="543"/>
    </location>
</feature>
<organism evidence="3 5">
    <name type="scientific">Didymodactylos carnosus</name>
    <dbReference type="NCBI Taxonomy" id="1234261"/>
    <lineage>
        <taxon>Eukaryota</taxon>
        <taxon>Metazoa</taxon>
        <taxon>Spiralia</taxon>
        <taxon>Gnathifera</taxon>
        <taxon>Rotifera</taxon>
        <taxon>Eurotatoria</taxon>
        <taxon>Bdelloidea</taxon>
        <taxon>Philodinida</taxon>
        <taxon>Philodinidae</taxon>
        <taxon>Didymodactylos</taxon>
    </lineage>
</organism>
<dbReference type="EMBL" id="CAJNOQ010002126">
    <property type="protein sequence ID" value="CAF0940264.1"/>
    <property type="molecule type" value="Genomic_DNA"/>
</dbReference>
<feature type="transmembrane region" description="Helical" evidence="2">
    <location>
        <begin position="713"/>
        <end position="736"/>
    </location>
</feature>
<sequence>MINIGIKVFENKGLRYVLKVPFCTSRSYVRQQVDQDLKIKEYAQNDDYPIDEEKFAVLTTTSDESLTSLSTQLKDNFAGPLISEREYFVDQTTSTIKNSTISSLDGTIDTITSIKAVEDHSSVLLYSANTVDLFDHSTPQEQGKQTRRDLTDVSVTDQQGSINVTRIDNVDYTSALNEATLTNDELVTDNQNLTSPFSSFYDYNTTDVQEQYSNISATFDNITVTNINDTFRTTPEYTEYSEHTKLNDQDFSSFFITDDESSPSTADDKSRSIVIFSGKADISDLTTFTDSEYRTTLPDVGVDELTTKFEETLILDDICRANPDSCSWVNSYDTDETDSLLPQTKWKKTVSFSSAAPIKRPAVKLKYTKSINIKTNGCLKFSIWTKGNLRNSQFWIEELSTRNGYEEVLIRKIRFSLIFKNETDWTHIQHTITKNIFPQKTLMLKFRIKFTDPFVDSLAISNFKLDLTKECSNESGLLTTQNYRHNVTTTTKSTPFPRYATISDARRGTTTKSSPLPRYTTTNDSRRRITTKSSPFPRYTTTSDARRRTTVNRSTIVQHPLTVSLFDETEGSVTASSFDATEGFVTVSSFDETEGSGLTSNMFPTEYVKITTNDETSAVIMNNDTIYTTDDFSSFANTIDGSSSEIDSTVSFLTTFETIIDTSSSASSIQEDSFSTVSSEIKTSKPAISSNKSHHRSSLLLVFPLEMRVGNRLIIIISTLCLSLICCTTLFAVCALRRRRSGVWNVRFDSPIQLIRKISLHSLPLKQISRQASSIVQQPKSTILTAVSTIYGKDVSARYEVNSTPSLSTSSLLSQTSKLSDSSASSYYTYL</sequence>
<evidence type="ECO:0000256" key="1">
    <source>
        <dbReference type="SAM" id="MobiDB-lite"/>
    </source>
</evidence>
<feature type="compositionally biased region" description="Polar residues" evidence="1">
    <location>
        <begin position="531"/>
        <end position="543"/>
    </location>
</feature>
<reference evidence="3" key="1">
    <citation type="submission" date="2021-02" db="EMBL/GenBank/DDBJ databases">
        <authorList>
            <person name="Nowell W R."/>
        </authorList>
    </citation>
    <scope>NUCLEOTIDE SEQUENCE</scope>
</reference>
<dbReference type="AlphaFoldDB" id="A0A814CHG4"/>
<evidence type="ECO:0000313" key="3">
    <source>
        <dbReference type="EMBL" id="CAF0940264.1"/>
    </source>
</evidence>
<evidence type="ECO:0000313" key="5">
    <source>
        <dbReference type="Proteomes" id="UP000663829"/>
    </source>
</evidence>
<feature type="compositionally biased region" description="Polar residues" evidence="1">
    <location>
        <begin position="508"/>
        <end position="523"/>
    </location>
</feature>